<dbReference type="Pfam" id="PF03626">
    <property type="entry name" value="COX4_pro"/>
    <property type="match status" value="1"/>
</dbReference>
<evidence type="ECO:0000256" key="3">
    <source>
        <dbReference type="ARBA" id="ARBA00022692"/>
    </source>
</evidence>
<dbReference type="EMBL" id="JAQNDK010000005">
    <property type="protein sequence ID" value="MDC0684311.1"/>
    <property type="molecule type" value="Genomic_DNA"/>
</dbReference>
<evidence type="ECO:0000313" key="8">
    <source>
        <dbReference type="EMBL" id="MDC0684311.1"/>
    </source>
</evidence>
<dbReference type="InterPro" id="IPR005171">
    <property type="entry name" value="Cyt_c_oxidase_su4_prok"/>
</dbReference>
<evidence type="ECO:0000313" key="9">
    <source>
        <dbReference type="Proteomes" id="UP001217485"/>
    </source>
</evidence>
<dbReference type="RefSeq" id="WP_272102433.1">
    <property type="nucleotide sequence ID" value="NZ_JAQNDK010000005.1"/>
</dbReference>
<sequence>MSTHAEAAGAHGHGHGHGHGADHVPHVLPLKVYIATWLALLVLTVATVGASYVDLGAANLAIAIIIATTKAGVVALIFMHLKWDHKFHALIFASSLIFLAIFIGFTMFDTANRGRAEQIEAERPADIKAPFDGKRAADDWRMKRSHKAPPPPEHGAHGGGAEEAK</sequence>
<gene>
    <name evidence="8" type="ORF">POL72_41700</name>
</gene>
<evidence type="ECO:0000256" key="5">
    <source>
        <dbReference type="ARBA" id="ARBA00023136"/>
    </source>
</evidence>
<keyword evidence="4 7" id="KW-1133">Transmembrane helix</keyword>
<evidence type="ECO:0000256" key="1">
    <source>
        <dbReference type="ARBA" id="ARBA00004651"/>
    </source>
</evidence>
<feature type="transmembrane region" description="Helical" evidence="7">
    <location>
        <begin position="32"/>
        <end position="53"/>
    </location>
</feature>
<reference evidence="8 9" key="1">
    <citation type="submission" date="2023-01" db="EMBL/GenBank/DDBJ databases">
        <title>Minimal conservation of predation-associated metabolite biosynthetic gene clusters underscores biosynthetic potential of Myxococcota including descriptions for ten novel species: Archangium lansinium sp. nov., Myxococcus landrumus sp. nov., Nannocystis bai.</title>
        <authorList>
            <person name="Ahearne A."/>
            <person name="Stevens C."/>
            <person name="Dowd S."/>
        </authorList>
    </citation>
    <scope>NUCLEOTIDE SEQUENCE [LARGE SCALE GENOMIC DNA]</scope>
    <source>
        <strain evidence="8 9">WIWO2</strain>
    </source>
</reference>
<evidence type="ECO:0000256" key="4">
    <source>
        <dbReference type="ARBA" id="ARBA00022989"/>
    </source>
</evidence>
<dbReference type="NCBIfam" id="TIGR02229">
    <property type="entry name" value="caa3_sub_IV"/>
    <property type="match status" value="1"/>
</dbReference>
<dbReference type="Proteomes" id="UP001217485">
    <property type="component" value="Unassembled WGS sequence"/>
</dbReference>
<feature type="compositionally biased region" description="Basic and acidic residues" evidence="6">
    <location>
        <begin position="119"/>
        <end position="142"/>
    </location>
</feature>
<comment type="caution">
    <text evidence="8">The sequence shown here is derived from an EMBL/GenBank/DDBJ whole genome shotgun (WGS) entry which is preliminary data.</text>
</comment>
<feature type="compositionally biased region" description="Basic and acidic residues" evidence="6">
    <location>
        <begin position="154"/>
        <end position="165"/>
    </location>
</feature>
<protein>
    <submittedName>
        <fullName evidence="8">Cytochrome C oxidase subunit IV family protein</fullName>
    </submittedName>
</protein>
<feature type="transmembrane region" description="Helical" evidence="7">
    <location>
        <begin position="60"/>
        <end position="81"/>
    </location>
</feature>
<dbReference type="InterPro" id="IPR011743">
    <property type="entry name" value="Caa3_sub_IV"/>
</dbReference>
<keyword evidence="3 7" id="KW-0812">Transmembrane</keyword>
<feature type="transmembrane region" description="Helical" evidence="7">
    <location>
        <begin position="87"/>
        <end position="108"/>
    </location>
</feature>
<keyword evidence="9" id="KW-1185">Reference proteome</keyword>
<keyword evidence="2" id="KW-1003">Cell membrane</keyword>
<feature type="region of interest" description="Disordered" evidence="6">
    <location>
        <begin position="119"/>
        <end position="165"/>
    </location>
</feature>
<evidence type="ECO:0000256" key="7">
    <source>
        <dbReference type="SAM" id="Phobius"/>
    </source>
</evidence>
<evidence type="ECO:0000256" key="6">
    <source>
        <dbReference type="SAM" id="MobiDB-lite"/>
    </source>
</evidence>
<keyword evidence="5 7" id="KW-0472">Membrane</keyword>
<accession>A0ABT5CCZ8</accession>
<comment type="subcellular location">
    <subcellularLocation>
        <location evidence="1">Cell membrane</location>
        <topology evidence="1">Multi-pass membrane protein</topology>
    </subcellularLocation>
</comment>
<proteinExistence type="predicted"/>
<evidence type="ECO:0000256" key="2">
    <source>
        <dbReference type="ARBA" id="ARBA00022475"/>
    </source>
</evidence>
<name>A0ABT5CCZ8_9BACT</name>
<organism evidence="8 9">
    <name type="scientific">Sorangium atrum</name>
    <dbReference type="NCBI Taxonomy" id="2995308"/>
    <lineage>
        <taxon>Bacteria</taxon>
        <taxon>Pseudomonadati</taxon>
        <taxon>Myxococcota</taxon>
        <taxon>Polyangia</taxon>
        <taxon>Polyangiales</taxon>
        <taxon>Polyangiaceae</taxon>
        <taxon>Sorangium</taxon>
    </lineage>
</organism>